<proteinExistence type="predicted"/>
<dbReference type="Proteomes" id="UP000000768">
    <property type="component" value="Chromosome 5"/>
</dbReference>
<accession>A0A1Z5RHP7</accession>
<dbReference type="AlphaFoldDB" id="A0A1Z5RHP7"/>
<dbReference type="Gramene" id="OQU82955">
    <property type="protein sequence ID" value="OQU82955"/>
    <property type="gene ID" value="SORBI_3005G052250"/>
</dbReference>
<evidence type="ECO:0000313" key="1">
    <source>
        <dbReference type="EMBL" id="OQU82955.1"/>
    </source>
</evidence>
<reference evidence="1 2" key="1">
    <citation type="journal article" date="2009" name="Nature">
        <title>The Sorghum bicolor genome and the diversification of grasses.</title>
        <authorList>
            <person name="Paterson A.H."/>
            <person name="Bowers J.E."/>
            <person name="Bruggmann R."/>
            <person name="Dubchak I."/>
            <person name="Grimwood J."/>
            <person name="Gundlach H."/>
            <person name="Haberer G."/>
            <person name="Hellsten U."/>
            <person name="Mitros T."/>
            <person name="Poliakov A."/>
            <person name="Schmutz J."/>
            <person name="Spannagl M."/>
            <person name="Tang H."/>
            <person name="Wang X."/>
            <person name="Wicker T."/>
            <person name="Bharti A.K."/>
            <person name="Chapman J."/>
            <person name="Feltus F.A."/>
            <person name="Gowik U."/>
            <person name="Grigoriev I.V."/>
            <person name="Lyons E."/>
            <person name="Maher C.A."/>
            <person name="Martis M."/>
            <person name="Narechania A."/>
            <person name="Otillar R.P."/>
            <person name="Penning B.W."/>
            <person name="Salamov A.A."/>
            <person name="Wang Y."/>
            <person name="Zhang L."/>
            <person name="Carpita N.C."/>
            <person name="Freeling M."/>
            <person name="Gingle A.R."/>
            <person name="Hash C.T."/>
            <person name="Keller B."/>
            <person name="Klein P."/>
            <person name="Kresovich S."/>
            <person name="McCann M.C."/>
            <person name="Ming R."/>
            <person name="Peterson D.G."/>
            <person name="Mehboob-ur-Rahman"/>
            <person name="Ware D."/>
            <person name="Westhoff P."/>
            <person name="Mayer K.F."/>
            <person name="Messing J."/>
            <person name="Rokhsar D.S."/>
        </authorList>
    </citation>
    <scope>NUCLEOTIDE SEQUENCE [LARGE SCALE GENOMIC DNA]</scope>
    <source>
        <strain evidence="2">cv. BTx623</strain>
    </source>
</reference>
<gene>
    <name evidence="1" type="ORF">SORBI_3005G052250</name>
</gene>
<keyword evidence="2" id="KW-1185">Reference proteome</keyword>
<protein>
    <submittedName>
        <fullName evidence="1">Uncharacterized protein</fullName>
    </submittedName>
</protein>
<dbReference type="EMBL" id="CM000764">
    <property type="protein sequence ID" value="OQU82955.1"/>
    <property type="molecule type" value="Genomic_DNA"/>
</dbReference>
<organism evidence="1 2">
    <name type="scientific">Sorghum bicolor</name>
    <name type="common">Sorghum</name>
    <name type="synonym">Sorghum vulgare</name>
    <dbReference type="NCBI Taxonomy" id="4558"/>
    <lineage>
        <taxon>Eukaryota</taxon>
        <taxon>Viridiplantae</taxon>
        <taxon>Streptophyta</taxon>
        <taxon>Embryophyta</taxon>
        <taxon>Tracheophyta</taxon>
        <taxon>Spermatophyta</taxon>
        <taxon>Magnoliopsida</taxon>
        <taxon>Liliopsida</taxon>
        <taxon>Poales</taxon>
        <taxon>Poaceae</taxon>
        <taxon>PACMAD clade</taxon>
        <taxon>Panicoideae</taxon>
        <taxon>Andropogonodae</taxon>
        <taxon>Andropogoneae</taxon>
        <taxon>Sorghinae</taxon>
        <taxon>Sorghum</taxon>
    </lineage>
</organism>
<dbReference type="InParanoid" id="A0A1Z5RHP7"/>
<evidence type="ECO:0000313" key="2">
    <source>
        <dbReference type="Proteomes" id="UP000000768"/>
    </source>
</evidence>
<sequence length="113" mass="13462">MAYTTTFQAIARMFMLAMRLSKSKRNHRISSWRREYPSCVTKVTSKHKDRNLEGFFVYNFMKLWDGVRLSPINNLSRSLRTEFLAEILASRANECYDNIPEDIQYLIKKLEKM</sequence>
<reference evidence="2" key="2">
    <citation type="journal article" date="2018" name="Plant J.">
        <title>The Sorghum bicolor reference genome: improved assembly, gene annotations, a transcriptome atlas, and signatures of genome organization.</title>
        <authorList>
            <person name="McCormick R.F."/>
            <person name="Truong S.K."/>
            <person name="Sreedasyam A."/>
            <person name="Jenkins J."/>
            <person name="Shu S."/>
            <person name="Sims D."/>
            <person name="Kennedy M."/>
            <person name="Amirebrahimi M."/>
            <person name="Weers B.D."/>
            <person name="McKinley B."/>
            <person name="Mattison A."/>
            <person name="Morishige D.T."/>
            <person name="Grimwood J."/>
            <person name="Schmutz J."/>
            <person name="Mullet J.E."/>
        </authorList>
    </citation>
    <scope>NUCLEOTIDE SEQUENCE [LARGE SCALE GENOMIC DNA]</scope>
    <source>
        <strain evidence="2">cv. BTx623</strain>
    </source>
</reference>
<name>A0A1Z5RHP7_SORBI</name>